<evidence type="ECO:0000256" key="4">
    <source>
        <dbReference type="ARBA" id="ARBA00022679"/>
    </source>
</evidence>
<evidence type="ECO:0000313" key="16">
    <source>
        <dbReference type="RefSeq" id="XP_015187789.1"/>
    </source>
</evidence>
<evidence type="ECO:0000256" key="6">
    <source>
        <dbReference type="ARBA" id="ARBA00022777"/>
    </source>
</evidence>
<organism evidence="15 16">
    <name type="scientific">Polistes dominula</name>
    <name type="common">European paper wasp</name>
    <name type="synonym">Vespa dominula</name>
    <dbReference type="NCBI Taxonomy" id="743375"/>
    <lineage>
        <taxon>Eukaryota</taxon>
        <taxon>Metazoa</taxon>
        <taxon>Ecdysozoa</taxon>
        <taxon>Arthropoda</taxon>
        <taxon>Hexapoda</taxon>
        <taxon>Insecta</taxon>
        <taxon>Pterygota</taxon>
        <taxon>Neoptera</taxon>
        <taxon>Endopterygota</taxon>
        <taxon>Hymenoptera</taxon>
        <taxon>Apocrita</taxon>
        <taxon>Aculeata</taxon>
        <taxon>Vespoidea</taxon>
        <taxon>Vespidae</taxon>
        <taxon>Polistinae</taxon>
        <taxon>Polistini</taxon>
        <taxon>Polistes</taxon>
    </lineage>
</organism>
<sequence length="849" mass="92173">MISLTIATSMMPLSRANPYGTSAAAAAAGLTAGVTAAAAAAADTILTQQTNESNHLPPLKSTSAAVVMMAAAFDNLKQSESSPPRHVAHATIGHVVAGGGGGGGGGAGGGGASTHLPSLASSTNNSLQNLSGNSDSLNLSLSSHASHNSHSQPNSQSSSPMVKNGRSDGSSSGGGGGGCGGGVGGVGVGSGTGGAVVCTTDGRPGTASGASASPSTVLLPEKRMSMKLLPDTVMRFYMNKLTPYEHHEIFNYEYIYFIGANAKKRPGIIGRRNNHEYDNDQGSYIHVPHDHVAYRYEVLKVIGKGSFGQVVKVYDHKNHEHVALKMIRNEKRFHRQAQEEIEILKKLREQDKNDRMNIIHMFEAFTFRCHTCITFELLSINLYELIKKNRFRGFSLQLVRKFSYSLLLCLDALNKNKIIHCDMKPENVLLKQQGRSGIKVIDFGSSCYENRRVYTYIQSRFYRAPEVILGAGYGMPIDMWSLGCILAELFTGIPLLPGEDEADQLACIIELLGMPPAYLLENAKHRRNFISSKGYPRYCAVTTMADGTEHFGGGLSRRGKLRGPPGSREWKRALKGCEDHMFIDFIRGCLQWDPKLRMTPRMALRHAWLRRRLPKPPSEKINDEYFPPPRTSVTGLRTPASSGSKITTTISNTTNTTSITTTAIASTINTTAINTATTTTTAVAAVAATARTLHVKAELIKSKLRQKKEQQQQQQQQLQKLNDFYGRRFTINTRHPQSGIFGNSTIQTAIHSVSSNHQPSLSSHQSINSVGTAGSQQQQHGATHQLQQQQQQQQQQQTNGSSHGSSSHGSSSHGSSSHDSHSSHGPSSSLSRVILSKEFIEELRRYAEI</sequence>
<feature type="domain" description="Protein kinase" evidence="14">
    <location>
        <begin position="296"/>
        <end position="609"/>
    </location>
</feature>
<dbReference type="InterPro" id="IPR042521">
    <property type="entry name" value="DYRK"/>
</dbReference>
<keyword evidence="5 11" id="KW-0547">Nucleotide-binding</keyword>
<dbReference type="InterPro" id="IPR008271">
    <property type="entry name" value="Ser/Thr_kinase_AS"/>
</dbReference>
<gene>
    <name evidence="16" type="primary">LOC107072409</name>
</gene>
<dbReference type="PANTHER" id="PTHR24058">
    <property type="entry name" value="DUAL SPECIFICITY PROTEIN KINASE"/>
    <property type="match status" value="1"/>
</dbReference>
<feature type="compositionally biased region" description="Low complexity" evidence="13">
    <location>
        <begin position="774"/>
        <end position="815"/>
    </location>
</feature>
<keyword evidence="3" id="KW-0723">Serine/threonine-protein kinase</keyword>
<comment type="catalytic activity">
    <reaction evidence="8">
        <text>L-seryl-[protein] + ATP = O-phospho-L-seryl-[protein] + ADP + H(+)</text>
        <dbReference type="Rhea" id="RHEA:17989"/>
        <dbReference type="Rhea" id="RHEA-COMP:9863"/>
        <dbReference type="Rhea" id="RHEA-COMP:11604"/>
        <dbReference type="ChEBI" id="CHEBI:15378"/>
        <dbReference type="ChEBI" id="CHEBI:29999"/>
        <dbReference type="ChEBI" id="CHEBI:30616"/>
        <dbReference type="ChEBI" id="CHEBI:83421"/>
        <dbReference type="ChEBI" id="CHEBI:456216"/>
        <dbReference type="EC" id="2.7.12.1"/>
    </reaction>
</comment>
<dbReference type="Gene3D" id="3.30.200.20">
    <property type="entry name" value="Phosphorylase Kinase, domain 1"/>
    <property type="match status" value="1"/>
</dbReference>
<dbReference type="SUPFAM" id="SSF56112">
    <property type="entry name" value="Protein kinase-like (PK-like)"/>
    <property type="match status" value="1"/>
</dbReference>
<accession>A0ABM1J5Q1</accession>
<dbReference type="PROSITE" id="PS50011">
    <property type="entry name" value="PROTEIN_KINASE_DOM"/>
    <property type="match status" value="1"/>
</dbReference>
<keyword evidence="4" id="KW-0808">Transferase</keyword>
<feature type="region of interest" description="Disordered" evidence="13">
    <location>
        <begin position="619"/>
        <end position="649"/>
    </location>
</feature>
<evidence type="ECO:0000256" key="10">
    <source>
        <dbReference type="ARBA" id="ARBA00051680"/>
    </source>
</evidence>
<evidence type="ECO:0000256" key="13">
    <source>
        <dbReference type="SAM" id="MobiDB-lite"/>
    </source>
</evidence>
<evidence type="ECO:0000256" key="9">
    <source>
        <dbReference type="ARBA" id="ARBA00049308"/>
    </source>
</evidence>
<protein>
    <recommendedName>
        <fullName evidence="2">dual-specificity kinase</fullName>
        <ecNumber evidence="2">2.7.12.1</ecNumber>
    </recommendedName>
</protein>
<dbReference type="Gene3D" id="1.10.510.10">
    <property type="entry name" value="Transferase(Phosphotransferase) domain 1"/>
    <property type="match status" value="1"/>
</dbReference>
<evidence type="ECO:0000256" key="1">
    <source>
        <dbReference type="ARBA" id="ARBA00008867"/>
    </source>
</evidence>
<dbReference type="InterPro" id="IPR050494">
    <property type="entry name" value="Ser_Thr_dual-spec_kinase"/>
</dbReference>
<dbReference type="RefSeq" id="XP_015187789.1">
    <property type="nucleotide sequence ID" value="XM_015332303.1"/>
</dbReference>
<evidence type="ECO:0000256" key="2">
    <source>
        <dbReference type="ARBA" id="ARBA00013203"/>
    </source>
</evidence>
<name>A0ABM1J5Q1_POLDO</name>
<feature type="compositionally biased region" description="Low complexity" evidence="13">
    <location>
        <begin position="118"/>
        <end position="159"/>
    </location>
</feature>
<evidence type="ECO:0000256" key="5">
    <source>
        <dbReference type="ARBA" id="ARBA00022741"/>
    </source>
</evidence>
<dbReference type="PROSITE" id="PS00108">
    <property type="entry name" value="PROTEIN_KINASE_ST"/>
    <property type="match status" value="1"/>
</dbReference>
<dbReference type="PROSITE" id="PS00107">
    <property type="entry name" value="PROTEIN_KINASE_ATP"/>
    <property type="match status" value="1"/>
</dbReference>
<keyword evidence="12" id="KW-0175">Coiled coil</keyword>
<comment type="similarity">
    <text evidence="1">Belongs to the protein kinase superfamily. CMGC Ser/Thr protein kinase family. MNB/DYRK subfamily.</text>
</comment>
<keyword evidence="6" id="KW-0418">Kinase</keyword>
<feature type="region of interest" description="Disordered" evidence="13">
    <location>
        <begin position="753"/>
        <end position="830"/>
    </location>
</feature>
<dbReference type="PANTHER" id="PTHR24058:SF112">
    <property type="entry name" value="DUAL SPECIFICITY TYROSINE-PHOSPHORYLATION-REGULATED KINASE 3 HOMOLOG-RELATED"/>
    <property type="match status" value="1"/>
</dbReference>
<feature type="compositionally biased region" description="Polar residues" evidence="13">
    <location>
        <begin position="631"/>
        <end position="645"/>
    </location>
</feature>
<evidence type="ECO:0000256" key="12">
    <source>
        <dbReference type="SAM" id="Coils"/>
    </source>
</evidence>
<evidence type="ECO:0000256" key="3">
    <source>
        <dbReference type="ARBA" id="ARBA00022527"/>
    </source>
</evidence>
<reference evidence="16" key="1">
    <citation type="submission" date="2025-08" db="UniProtKB">
        <authorList>
            <consortium name="RefSeq"/>
        </authorList>
    </citation>
    <scope>IDENTIFICATION</scope>
    <source>
        <tissue evidence="16">Whole body</tissue>
    </source>
</reference>
<feature type="compositionally biased region" description="Gly residues" evidence="13">
    <location>
        <begin position="101"/>
        <end position="112"/>
    </location>
</feature>
<comment type="catalytic activity">
    <reaction evidence="9">
        <text>L-threonyl-[protein] + ATP = O-phospho-L-threonyl-[protein] + ADP + H(+)</text>
        <dbReference type="Rhea" id="RHEA:46608"/>
        <dbReference type="Rhea" id="RHEA-COMP:11060"/>
        <dbReference type="Rhea" id="RHEA-COMP:11605"/>
        <dbReference type="ChEBI" id="CHEBI:15378"/>
        <dbReference type="ChEBI" id="CHEBI:30013"/>
        <dbReference type="ChEBI" id="CHEBI:30616"/>
        <dbReference type="ChEBI" id="CHEBI:61977"/>
        <dbReference type="ChEBI" id="CHEBI:456216"/>
        <dbReference type="EC" id="2.7.12.1"/>
    </reaction>
</comment>
<evidence type="ECO:0000256" key="7">
    <source>
        <dbReference type="ARBA" id="ARBA00022840"/>
    </source>
</evidence>
<evidence type="ECO:0000256" key="8">
    <source>
        <dbReference type="ARBA" id="ARBA00049003"/>
    </source>
</evidence>
<dbReference type="Pfam" id="PF00069">
    <property type="entry name" value="Pkinase"/>
    <property type="match status" value="1"/>
</dbReference>
<evidence type="ECO:0000313" key="15">
    <source>
        <dbReference type="Proteomes" id="UP000694924"/>
    </source>
</evidence>
<keyword evidence="15" id="KW-1185">Reference proteome</keyword>
<evidence type="ECO:0000256" key="11">
    <source>
        <dbReference type="PROSITE-ProRule" id="PRU10141"/>
    </source>
</evidence>
<dbReference type="Gene3D" id="3.30.10.30">
    <property type="entry name" value="DYRK"/>
    <property type="match status" value="1"/>
</dbReference>
<dbReference type="GeneID" id="107072409"/>
<feature type="compositionally biased region" description="Polar residues" evidence="13">
    <location>
        <begin position="753"/>
        <end position="773"/>
    </location>
</feature>
<dbReference type="SMART" id="SM00220">
    <property type="entry name" value="S_TKc"/>
    <property type="match status" value="1"/>
</dbReference>
<dbReference type="InterPro" id="IPR017441">
    <property type="entry name" value="Protein_kinase_ATP_BS"/>
</dbReference>
<dbReference type="InterPro" id="IPR011009">
    <property type="entry name" value="Kinase-like_dom_sf"/>
</dbReference>
<proteinExistence type="inferred from homology"/>
<evidence type="ECO:0000259" key="14">
    <source>
        <dbReference type="PROSITE" id="PS50011"/>
    </source>
</evidence>
<keyword evidence="7 11" id="KW-0067">ATP-binding</keyword>
<feature type="region of interest" description="Disordered" evidence="13">
    <location>
        <begin position="101"/>
        <end position="178"/>
    </location>
</feature>
<dbReference type="EC" id="2.7.12.1" evidence="2"/>
<feature type="binding site" evidence="11">
    <location>
        <position position="325"/>
    </location>
    <ligand>
        <name>ATP</name>
        <dbReference type="ChEBI" id="CHEBI:30616"/>
    </ligand>
</feature>
<feature type="coiled-coil region" evidence="12">
    <location>
        <begin position="694"/>
        <end position="724"/>
    </location>
</feature>
<comment type="catalytic activity">
    <reaction evidence="10">
        <text>L-tyrosyl-[protein] + ATP = O-phospho-L-tyrosyl-[protein] + ADP + H(+)</text>
        <dbReference type="Rhea" id="RHEA:10596"/>
        <dbReference type="Rhea" id="RHEA-COMP:10136"/>
        <dbReference type="Rhea" id="RHEA-COMP:20101"/>
        <dbReference type="ChEBI" id="CHEBI:15378"/>
        <dbReference type="ChEBI" id="CHEBI:30616"/>
        <dbReference type="ChEBI" id="CHEBI:46858"/>
        <dbReference type="ChEBI" id="CHEBI:61978"/>
        <dbReference type="ChEBI" id="CHEBI:456216"/>
        <dbReference type="EC" id="2.7.12.1"/>
    </reaction>
</comment>
<dbReference type="Proteomes" id="UP000694924">
    <property type="component" value="Unplaced"/>
</dbReference>
<dbReference type="InterPro" id="IPR000719">
    <property type="entry name" value="Prot_kinase_dom"/>
</dbReference>